<keyword evidence="2" id="KW-0560">Oxidoreductase</keyword>
<evidence type="ECO:0000313" key="6">
    <source>
        <dbReference type="Proteomes" id="UP000377595"/>
    </source>
</evidence>
<dbReference type="InterPro" id="IPR033248">
    <property type="entry name" value="Transketolase_C"/>
</dbReference>
<dbReference type="SMART" id="SM00861">
    <property type="entry name" value="Transket_pyr"/>
    <property type="match status" value="1"/>
</dbReference>
<dbReference type="PANTHER" id="PTHR43257:SF2">
    <property type="entry name" value="PYRUVATE DEHYDROGENASE E1 COMPONENT SUBUNIT BETA"/>
    <property type="match status" value="1"/>
</dbReference>
<evidence type="ECO:0000256" key="3">
    <source>
        <dbReference type="ARBA" id="ARBA00023052"/>
    </source>
</evidence>
<dbReference type="Gene3D" id="3.40.50.970">
    <property type="match status" value="1"/>
</dbReference>
<dbReference type="InterPro" id="IPR009014">
    <property type="entry name" value="Transketo_C/PFOR_II"/>
</dbReference>
<name>A0A5M3XYP0_9ACTN</name>
<dbReference type="FunFam" id="3.40.50.920:FF:000001">
    <property type="entry name" value="Pyruvate dehydrogenase E1 beta subunit"/>
    <property type="match status" value="1"/>
</dbReference>
<comment type="caution">
    <text evidence="5">The sequence shown here is derived from an EMBL/GenBank/DDBJ whole genome shotgun (WGS) entry which is preliminary data.</text>
</comment>
<dbReference type="GO" id="GO:0016491">
    <property type="term" value="F:oxidoreductase activity"/>
    <property type="evidence" value="ECO:0007669"/>
    <property type="project" value="UniProtKB-KW"/>
</dbReference>
<evidence type="ECO:0000259" key="4">
    <source>
        <dbReference type="SMART" id="SM00861"/>
    </source>
</evidence>
<dbReference type="InterPro" id="IPR005475">
    <property type="entry name" value="Transketolase-like_Pyr-bd"/>
</dbReference>
<dbReference type="Gene3D" id="3.40.50.920">
    <property type="match status" value="1"/>
</dbReference>
<evidence type="ECO:0000256" key="1">
    <source>
        <dbReference type="ARBA" id="ARBA00001964"/>
    </source>
</evidence>
<feature type="domain" description="Transketolase-like pyrimidine-binding" evidence="4">
    <location>
        <begin position="4"/>
        <end position="179"/>
    </location>
</feature>
<dbReference type="RefSeq" id="WP_155349511.1">
    <property type="nucleotide sequence ID" value="NZ_BAAAHM010000045.1"/>
</dbReference>
<evidence type="ECO:0000256" key="2">
    <source>
        <dbReference type="ARBA" id="ARBA00023002"/>
    </source>
</evidence>
<dbReference type="SUPFAM" id="SSF52518">
    <property type="entry name" value="Thiamin diphosphate-binding fold (THDP-binding)"/>
    <property type="match status" value="1"/>
</dbReference>
<comment type="cofactor">
    <cofactor evidence="1">
        <name>thiamine diphosphate</name>
        <dbReference type="ChEBI" id="CHEBI:58937"/>
    </cofactor>
</comment>
<gene>
    <name evidence="5" type="ORF">Aple_075900</name>
</gene>
<dbReference type="InterPro" id="IPR029061">
    <property type="entry name" value="THDP-binding"/>
</dbReference>
<organism evidence="5 6">
    <name type="scientific">Acrocarpospora pleiomorpha</name>
    <dbReference type="NCBI Taxonomy" id="90975"/>
    <lineage>
        <taxon>Bacteria</taxon>
        <taxon>Bacillati</taxon>
        <taxon>Actinomycetota</taxon>
        <taxon>Actinomycetes</taxon>
        <taxon>Streptosporangiales</taxon>
        <taxon>Streptosporangiaceae</taxon>
        <taxon>Acrocarpospora</taxon>
    </lineage>
</organism>
<dbReference type="PANTHER" id="PTHR43257">
    <property type="entry name" value="PYRUVATE DEHYDROGENASE E1 COMPONENT BETA SUBUNIT"/>
    <property type="match status" value="1"/>
</dbReference>
<dbReference type="AlphaFoldDB" id="A0A5M3XYP0"/>
<sequence length="326" mass="35362">MSEWSMQRALNEALRTSLREDARTLIFGEDVGRHGGVFRVTDGLQRSFGDRQVFDTPLAEAGIVGAAVGLCMRGWRPVVELQFDGFSYPAFNQVASHVARLRTRSRGAFHLPLTIRVPSFGGIKGPELHSESTEALYAHLPGIKVVSPSTPADAYALLLQAIRDPDPVVFLEPKSRYWSTGPVPTEADLDSELYSSRLARAGRHVTLLSWGASVARCLQAADFAAEDGVEVEVVDLRWLKPIDVPAIAASVRKTRRAVVVEEAQRSGGLGAEVSALLMEHCFSDLRAPVVRVAAPDVPYPSGSFEDAFLPTPDRILTAIQSTFGAA</sequence>
<protein>
    <submittedName>
        <fullName evidence="5">Putative pyruvate dehydrogenase E1 component, beta subunit</fullName>
    </submittedName>
</protein>
<dbReference type="Proteomes" id="UP000377595">
    <property type="component" value="Unassembled WGS sequence"/>
</dbReference>
<dbReference type="Pfam" id="PF02779">
    <property type="entry name" value="Transket_pyr"/>
    <property type="match status" value="1"/>
</dbReference>
<reference evidence="5 6" key="1">
    <citation type="submission" date="2019-10" db="EMBL/GenBank/DDBJ databases">
        <title>Whole genome shotgun sequence of Acrocarpospora pleiomorpha NBRC 16267.</title>
        <authorList>
            <person name="Ichikawa N."/>
            <person name="Kimura A."/>
            <person name="Kitahashi Y."/>
            <person name="Komaki H."/>
            <person name="Oguchi A."/>
        </authorList>
    </citation>
    <scope>NUCLEOTIDE SEQUENCE [LARGE SCALE GENOMIC DNA]</scope>
    <source>
        <strain evidence="5 6">NBRC 16267</strain>
    </source>
</reference>
<proteinExistence type="predicted"/>
<keyword evidence="3" id="KW-0786">Thiamine pyrophosphate</keyword>
<keyword evidence="5" id="KW-0670">Pyruvate</keyword>
<keyword evidence="6" id="KW-1185">Reference proteome</keyword>
<dbReference type="SUPFAM" id="SSF52922">
    <property type="entry name" value="TK C-terminal domain-like"/>
    <property type="match status" value="1"/>
</dbReference>
<dbReference type="Pfam" id="PF02780">
    <property type="entry name" value="Transketolase_C"/>
    <property type="match status" value="1"/>
</dbReference>
<dbReference type="FunFam" id="3.40.50.970:FF:000001">
    <property type="entry name" value="Pyruvate dehydrogenase E1 beta subunit"/>
    <property type="match status" value="1"/>
</dbReference>
<dbReference type="OrthoDB" id="3457658at2"/>
<accession>A0A5M3XYP0</accession>
<dbReference type="CDD" id="cd07036">
    <property type="entry name" value="TPP_PYR_E1-PDHc-beta_like"/>
    <property type="match status" value="1"/>
</dbReference>
<dbReference type="GO" id="GO:0000287">
    <property type="term" value="F:magnesium ion binding"/>
    <property type="evidence" value="ECO:0007669"/>
    <property type="project" value="UniProtKB-ARBA"/>
</dbReference>
<dbReference type="EMBL" id="BLAF01000055">
    <property type="protein sequence ID" value="GES24691.1"/>
    <property type="molecule type" value="Genomic_DNA"/>
</dbReference>
<evidence type="ECO:0000313" key="5">
    <source>
        <dbReference type="EMBL" id="GES24691.1"/>
    </source>
</evidence>